<evidence type="ECO:0000313" key="3">
    <source>
        <dbReference type="EnsemblProtists" id="EOD35310"/>
    </source>
</evidence>
<dbReference type="Gene3D" id="1.20.120.1630">
    <property type="match status" value="1"/>
</dbReference>
<dbReference type="PANTHER" id="PTHR32251:SF15">
    <property type="entry name" value="3-OXO-5-ALPHA-STEROID 4-DEHYDROGENASE (DUF1295)"/>
    <property type="match status" value="1"/>
</dbReference>
<name>A0A0D3KHS5_EMIH1</name>
<dbReference type="HOGENOM" id="CLU_1252676_0_0_1"/>
<evidence type="ECO:0000256" key="2">
    <source>
        <dbReference type="SAM" id="Phobius"/>
    </source>
</evidence>
<keyword evidence="2" id="KW-0812">Transmembrane</keyword>
<feature type="region of interest" description="Disordered" evidence="1">
    <location>
        <begin position="200"/>
        <end position="221"/>
    </location>
</feature>
<evidence type="ECO:0008006" key="5">
    <source>
        <dbReference type="Google" id="ProtNLM"/>
    </source>
</evidence>
<reference evidence="3" key="2">
    <citation type="submission" date="2024-10" db="UniProtKB">
        <authorList>
            <consortium name="EnsemblProtists"/>
        </authorList>
    </citation>
    <scope>IDENTIFICATION</scope>
</reference>
<dbReference type="RefSeq" id="XP_005787739.1">
    <property type="nucleotide sequence ID" value="XM_005787682.1"/>
</dbReference>
<dbReference type="Proteomes" id="UP000013827">
    <property type="component" value="Unassembled WGS sequence"/>
</dbReference>
<dbReference type="Pfam" id="PF06966">
    <property type="entry name" value="DUF1295"/>
    <property type="match status" value="1"/>
</dbReference>
<keyword evidence="4" id="KW-1185">Reference proteome</keyword>
<dbReference type="GO" id="GO:0016020">
    <property type="term" value="C:membrane"/>
    <property type="evidence" value="ECO:0007669"/>
    <property type="project" value="TreeGrafter"/>
</dbReference>
<dbReference type="InterPro" id="IPR010721">
    <property type="entry name" value="UstE-like"/>
</dbReference>
<evidence type="ECO:0000313" key="4">
    <source>
        <dbReference type="Proteomes" id="UP000013827"/>
    </source>
</evidence>
<organism evidence="3 4">
    <name type="scientific">Emiliania huxleyi (strain CCMP1516)</name>
    <dbReference type="NCBI Taxonomy" id="280463"/>
    <lineage>
        <taxon>Eukaryota</taxon>
        <taxon>Haptista</taxon>
        <taxon>Haptophyta</taxon>
        <taxon>Prymnesiophyceae</taxon>
        <taxon>Isochrysidales</taxon>
        <taxon>Noelaerhabdaceae</taxon>
        <taxon>Emiliania</taxon>
    </lineage>
</organism>
<reference evidence="4" key="1">
    <citation type="journal article" date="2013" name="Nature">
        <title>Pan genome of the phytoplankton Emiliania underpins its global distribution.</title>
        <authorList>
            <person name="Read B.A."/>
            <person name="Kegel J."/>
            <person name="Klute M.J."/>
            <person name="Kuo A."/>
            <person name="Lefebvre S.C."/>
            <person name="Maumus F."/>
            <person name="Mayer C."/>
            <person name="Miller J."/>
            <person name="Monier A."/>
            <person name="Salamov A."/>
            <person name="Young J."/>
            <person name="Aguilar M."/>
            <person name="Claverie J.M."/>
            <person name="Frickenhaus S."/>
            <person name="Gonzalez K."/>
            <person name="Herman E.K."/>
            <person name="Lin Y.C."/>
            <person name="Napier J."/>
            <person name="Ogata H."/>
            <person name="Sarno A.F."/>
            <person name="Shmutz J."/>
            <person name="Schroeder D."/>
            <person name="de Vargas C."/>
            <person name="Verret F."/>
            <person name="von Dassow P."/>
            <person name="Valentin K."/>
            <person name="Van de Peer Y."/>
            <person name="Wheeler G."/>
            <person name="Dacks J.B."/>
            <person name="Delwiche C.F."/>
            <person name="Dyhrman S.T."/>
            <person name="Glockner G."/>
            <person name="John U."/>
            <person name="Richards T."/>
            <person name="Worden A.Z."/>
            <person name="Zhang X."/>
            <person name="Grigoriev I.V."/>
            <person name="Allen A.E."/>
            <person name="Bidle K."/>
            <person name="Borodovsky M."/>
            <person name="Bowler C."/>
            <person name="Brownlee C."/>
            <person name="Cock J.M."/>
            <person name="Elias M."/>
            <person name="Gladyshev V.N."/>
            <person name="Groth M."/>
            <person name="Guda C."/>
            <person name="Hadaegh A."/>
            <person name="Iglesias-Rodriguez M.D."/>
            <person name="Jenkins J."/>
            <person name="Jones B.M."/>
            <person name="Lawson T."/>
            <person name="Leese F."/>
            <person name="Lindquist E."/>
            <person name="Lobanov A."/>
            <person name="Lomsadze A."/>
            <person name="Malik S.B."/>
            <person name="Marsh M.E."/>
            <person name="Mackinder L."/>
            <person name="Mock T."/>
            <person name="Mueller-Roeber B."/>
            <person name="Pagarete A."/>
            <person name="Parker M."/>
            <person name="Probert I."/>
            <person name="Quesneville H."/>
            <person name="Raines C."/>
            <person name="Rensing S.A."/>
            <person name="Riano-Pachon D.M."/>
            <person name="Richier S."/>
            <person name="Rokitta S."/>
            <person name="Shiraiwa Y."/>
            <person name="Soanes D.M."/>
            <person name="van der Giezen M."/>
            <person name="Wahlund T.M."/>
            <person name="Williams B."/>
            <person name="Wilson W."/>
            <person name="Wolfe G."/>
            <person name="Wurch L.L."/>
        </authorList>
    </citation>
    <scope>NUCLEOTIDE SEQUENCE</scope>
</reference>
<feature type="transmembrane region" description="Helical" evidence="2">
    <location>
        <begin position="103"/>
        <end position="124"/>
    </location>
</feature>
<protein>
    <recommendedName>
        <fullName evidence="5">Steroid 5-alpha reductase C-terminal domain-containing protein</fullName>
    </recommendedName>
</protein>
<dbReference type="GeneID" id="17280581"/>
<sequence>MLSPSAGSLAAASMLPALLGFWKSEYGVSYAYGTATFLSGILVLPSATTRIATAHAACLALYGLRLNAFLLYRELSIARFREFRDKIEARALEKGGRLSRAPFIASCGLLYLGLAAPLMLTAPASAPPALAGALVCLMYAGWLTAAAGDAWKSVVKARKGEDALVTGGPFRHLRHPNFSGEMLLWGAWPGITLPQKQWPAVGGSAGPHRMAGRWPPPSRAR</sequence>
<dbReference type="eggNOG" id="ENOG502S3K5">
    <property type="taxonomic scope" value="Eukaryota"/>
</dbReference>
<proteinExistence type="predicted"/>
<dbReference type="EnsemblProtists" id="EOD35310">
    <property type="protein sequence ID" value="EOD35310"/>
    <property type="gene ID" value="EMIHUDRAFT_201325"/>
</dbReference>
<evidence type="ECO:0000256" key="1">
    <source>
        <dbReference type="SAM" id="MobiDB-lite"/>
    </source>
</evidence>
<dbReference type="AlphaFoldDB" id="A0A0D3KHS5"/>
<feature type="transmembrane region" description="Helical" evidence="2">
    <location>
        <begin position="29"/>
        <end position="47"/>
    </location>
</feature>
<keyword evidence="2" id="KW-0472">Membrane</keyword>
<feature type="transmembrane region" description="Helical" evidence="2">
    <location>
        <begin position="130"/>
        <end position="151"/>
    </location>
</feature>
<dbReference type="KEGG" id="ehx:EMIHUDRAFT_201325"/>
<accession>A0A0D3KHS5</accession>
<dbReference type="PANTHER" id="PTHR32251">
    <property type="entry name" value="3-OXO-5-ALPHA-STEROID 4-DEHYDROGENASE"/>
    <property type="match status" value="1"/>
</dbReference>
<dbReference type="PaxDb" id="2903-EOD35310"/>
<keyword evidence="2" id="KW-1133">Transmembrane helix</keyword>